<dbReference type="Pfam" id="PF01370">
    <property type="entry name" value="Epimerase"/>
    <property type="match status" value="1"/>
</dbReference>
<comment type="caution">
    <text evidence="2">The sequence shown here is derived from an EMBL/GenBank/DDBJ whole genome shotgun (WGS) entry which is preliminary data.</text>
</comment>
<gene>
    <name evidence="2" type="ORF">Q2T52_03365</name>
</gene>
<dbReference type="CDD" id="cd05262">
    <property type="entry name" value="SDR_a7"/>
    <property type="match status" value="1"/>
</dbReference>
<sequence>MRIFLTGATGFIGSRVAAELLGAGHQLLGLTRSAPGEESLTAMGAEVFHGDIADPDGLKAGASACDAVIHTAFDHDFSNFAANCEKDARVIQALGEALEGSSRPFIVTSVTAFGTKEQGKPAIEDHFDNNSHNPRIVSERAGRALLERGLNISFVRLSQIHDTRRQGLVTELIRLARTRGVSAMIAEGTNCWSACPLNDAALLYRLAVERALHGGCYHAVAEEGVPVHAIAAAIGERLNLPVTSVPHDKAGEHFGWLSHFMESDMSASSAATQQMLGWQPSGRGLIENIRNLEHEAV</sequence>
<reference evidence="2" key="1">
    <citation type="journal article" date="2015" name="Int. J. Syst. Evol. Microbiol.">
        <title>Rhizobium oryzicola sp. nov., potential plant-growth-promoting endophytic bacteria isolated from rice roots.</title>
        <authorList>
            <person name="Zhang X.X."/>
            <person name="Gao J.S."/>
            <person name="Cao Y.H."/>
            <person name="Sheirdil R.A."/>
            <person name="Wang X.C."/>
            <person name="Zhang L."/>
        </authorList>
    </citation>
    <scope>NUCLEOTIDE SEQUENCE</scope>
    <source>
        <strain evidence="2">05753</strain>
    </source>
</reference>
<protein>
    <submittedName>
        <fullName evidence="2">SDR family oxidoreductase</fullName>
    </submittedName>
</protein>
<dbReference type="InterPro" id="IPR051783">
    <property type="entry name" value="NAD(P)-dependent_oxidoreduct"/>
</dbReference>
<dbReference type="PANTHER" id="PTHR48079:SF6">
    <property type="entry name" value="NAD(P)-BINDING DOMAIN-CONTAINING PROTEIN-RELATED"/>
    <property type="match status" value="1"/>
</dbReference>
<dbReference type="SUPFAM" id="SSF51735">
    <property type="entry name" value="NAD(P)-binding Rossmann-fold domains"/>
    <property type="match status" value="1"/>
</dbReference>
<reference evidence="2" key="2">
    <citation type="submission" date="2023-07" db="EMBL/GenBank/DDBJ databases">
        <authorList>
            <person name="Sun H."/>
        </authorList>
    </citation>
    <scope>NUCLEOTIDE SEQUENCE</scope>
    <source>
        <strain evidence="2">05753</strain>
    </source>
</reference>
<feature type="domain" description="NAD-dependent epimerase/dehydratase" evidence="1">
    <location>
        <begin position="3"/>
        <end position="159"/>
    </location>
</feature>
<evidence type="ECO:0000259" key="1">
    <source>
        <dbReference type="Pfam" id="PF01370"/>
    </source>
</evidence>
<dbReference type="Gene3D" id="3.40.50.720">
    <property type="entry name" value="NAD(P)-binding Rossmann-like Domain"/>
    <property type="match status" value="1"/>
</dbReference>
<evidence type="ECO:0000313" key="2">
    <source>
        <dbReference type="EMBL" id="MDO1581124.1"/>
    </source>
</evidence>
<organism evidence="2 3">
    <name type="scientific">Rhizobium oryzicola</name>
    <dbReference type="NCBI Taxonomy" id="1232668"/>
    <lineage>
        <taxon>Bacteria</taxon>
        <taxon>Pseudomonadati</taxon>
        <taxon>Pseudomonadota</taxon>
        <taxon>Alphaproteobacteria</taxon>
        <taxon>Hyphomicrobiales</taxon>
        <taxon>Rhizobiaceae</taxon>
        <taxon>Rhizobium/Agrobacterium group</taxon>
        <taxon>Rhizobium</taxon>
    </lineage>
</organism>
<name>A0ABT8SRV4_9HYPH</name>
<dbReference type="RefSeq" id="WP_302075254.1">
    <property type="nucleotide sequence ID" value="NZ_JAUKWQ010000001.1"/>
</dbReference>
<dbReference type="InterPro" id="IPR036291">
    <property type="entry name" value="NAD(P)-bd_dom_sf"/>
</dbReference>
<dbReference type="InterPro" id="IPR001509">
    <property type="entry name" value="Epimerase_deHydtase"/>
</dbReference>
<evidence type="ECO:0000313" key="3">
    <source>
        <dbReference type="Proteomes" id="UP001169006"/>
    </source>
</evidence>
<keyword evidence="3" id="KW-1185">Reference proteome</keyword>
<dbReference type="EMBL" id="JAUKWQ010000001">
    <property type="protein sequence ID" value="MDO1581124.1"/>
    <property type="molecule type" value="Genomic_DNA"/>
</dbReference>
<proteinExistence type="predicted"/>
<dbReference type="Proteomes" id="UP001169006">
    <property type="component" value="Unassembled WGS sequence"/>
</dbReference>
<accession>A0ABT8SRV4</accession>
<dbReference type="PANTHER" id="PTHR48079">
    <property type="entry name" value="PROTEIN YEEZ"/>
    <property type="match status" value="1"/>
</dbReference>